<reference evidence="4 5" key="1">
    <citation type="submission" date="2014-01" db="EMBL/GenBank/DDBJ databases">
        <authorList>
            <person name="Zuccon D."/>
        </authorList>
    </citation>
    <scope>NUCLEOTIDE SEQUENCE [LARGE SCALE GENOMIC DNA]</scope>
    <source>
        <strain evidence="4 5">Y31</strain>
    </source>
</reference>
<evidence type="ECO:0000313" key="4">
    <source>
        <dbReference type="EMBL" id="OAQ14370.1"/>
    </source>
</evidence>
<name>A0A179CXL3_BIBTR</name>
<dbReference type="GO" id="GO:0016887">
    <property type="term" value="F:ATP hydrolysis activity"/>
    <property type="evidence" value="ECO:0007669"/>
    <property type="project" value="InterPro"/>
</dbReference>
<evidence type="ECO:0000256" key="2">
    <source>
        <dbReference type="ARBA" id="ARBA00022840"/>
    </source>
</evidence>
<dbReference type="PROSITE" id="PS50893">
    <property type="entry name" value="ABC_TRANSPORTER_2"/>
    <property type="match status" value="2"/>
</dbReference>
<dbReference type="Proteomes" id="UP000078358">
    <property type="component" value="Unassembled WGS sequence"/>
</dbReference>
<dbReference type="Pfam" id="PF00005">
    <property type="entry name" value="ABC_tran"/>
    <property type="match status" value="2"/>
</dbReference>
<dbReference type="InterPro" id="IPR003593">
    <property type="entry name" value="AAA+_ATPase"/>
</dbReference>
<dbReference type="FunFam" id="3.40.50.300:FF:000866">
    <property type="entry name" value="Molybdate ABC transporter ATP-binding protein ModF"/>
    <property type="match status" value="1"/>
</dbReference>
<gene>
    <name evidence="4" type="ORF">F480_08335</name>
</gene>
<evidence type="ECO:0000259" key="3">
    <source>
        <dbReference type="PROSITE" id="PS50893"/>
    </source>
</evidence>
<dbReference type="EMBL" id="JACI01000002">
    <property type="protein sequence ID" value="OAQ14370.1"/>
    <property type="molecule type" value="Genomic_DNA"/>
</dbReference>
<keyword evidence="1" id="KW-0547">Nucleotide-binding</keyword>
<dbReference type="PANTHER" id="PTHR43158">
    <property type="entry name" value="SKFA PEPTIDE EXPORT ATP-BINDING PROTEIN SKFE"/>
    <property type="match status" value="1"/>
</dbReference>
<dbReference type="PANTHER" id="PTHR43158:SF2">
    <property type="entry name" value="SKFA PEPTIDE EXPORT ATP-BINDING PROTEIN SKFE"/>
    <property type="match status" value="1"/>
</dbReference>
<dbReference type="RefSeq" id="WP_064318741.1">
    <property type="nucleotide sequence ID" value="NZ_JACI01000002.1"/>
</dbReference>
<keyword evidence="2 4" id="KW-0067">ATP-binding</keyword>
<dbReference type="NCBIfam" id="NF008186">
    <property type="entry name" value="PRK10938.1"/>
    <property type="match status" value="1"/>
</dbReference>
<dbReference type="SUPFAM" id="SSF52540">
    <property type="entry name" value="P-loop containing nucleoside triphosphate hydrolases"/>
    <property type="match status" value="2"/>
</dbReference>
<evidence type="ECO:0000256" key="1">
    <source>
        <dbReference type="ARBA" id="ARBA00022741"/>
    </source>
</evidence>
<protein>
    <submittedName>
        <fullName evidence="4">Molybdenum ABC transporter ATP-binding protein</fullName>
    </submittedName>
</protein>
<dbReference type="InterPro" id="IPR027417">
    <property type="entry name" value="P-loop_NTPase"/>
</dbReference>
<feature type="domain" description="ABC transporter" evidence="3">
    <location>
        <begin position="2"/>
        <end position="230"/>
    </location>
</feature>
<evidence type="ECO:0000313" key="5">
    <source>
        <dbReference type="Proteomes" id="UP000078358"/>
    </source>
</evidence>
<sequence length="487" mass="55002">MALSIQNAEFQLAKKVLRIEHFGVTNRDFWVIVGGNGSGKSAFAQALAGKIPLTSGQFSTDFCKIAISSFEQQQKIIEKVFHDRNNDCVNPDDFGITVREMILNGSEDQQLCAQYAKKLHISTLLDRPFIQLSTGESRKVLLCQLLISQPDLLILDEAFEGLDKASVTAWLELLAELNQQMAVVLILSRLNDIPVFASHLALLDNLKLIMQGEKADIETNPLYQQLVYAENAMNIPLPESAAPLIHLPENQNPFELKNVTVQYGEQKILNNLSWTVQPNQHWWIKGPNGAGKSTLLSLITGDHPQAYANHVVLFGKQRGSGETIWEIKRNIGYVSSQLHMDYRVNSSARDVIISGFFDSVGIYQQIPESLKLKANEWLARLNLSHLAHKPFRSLSWGQQRLLLITRAMVKHPPILILDEPLQGLDGLNRKLVKHFIDQLVQNSQTQLLFVSHQDQDAPDCITHLFEFIPNEQGYQYQQTMLPQTRTE</sequence>
<dbReference type="PATRIC" id="fig|1261658.3.peg.1667"/>
<accession>A0A179CXL3</accession>
<dbReference type="GO" id="GO:0005524">
    <property type="term" value="F:ATP binding"/>
    <property type="evidence" value="ECO:0007669"/>
    <property type="project" value="UniProtKB-KW"/>
</dbReference>
<dbReference type="SMART" id="SM00382">
    <property type="entry name" value="AAA"/>
    <property type="match status" value="2"/>
</dbReference>
<dbReference type="AlphaFoldDB" id="A0A179CXL3"/>
<dbReference type="Gene3D" id="3.40.50.300">
    <property type="entry name" value="P-loop containing nucleotide triphosphate hydrolases"/>
    <property type="match status" value="2"/>
</dbReference>
<feature type="domain" description="ABC transporter" evidence="3">
    <location>
        <begin position="254"/>
        <end position="486"/>
    </location>
</feature>
<organism evidence="4 5">
    <name type="scientific">Bibersteinia trehalosi Y31</name>
    <dbReference type="NCBI Taxonomy" id="1261658"/>
    <lineage>
        <taxon>Bacteria</taxon>
        <taxon>Pseudomonadati</taxon>
        <taxon>Pseudomonadota</taxon>
        <taxon>Gammaproteobacteria</taxon>
        <taxon>Pasteurellales</taxon>
        <taxon>Pasteurellaceae</taxon>
        <taxon>Bibersteinia</taxon>
    </lineage>
</organism>
<comment type="caution">
    <text evidence="4">The sequence shown here is derived from an EMBL/GenBank/DDBJ whole genome shotgun (WGS) entry which is preliminary data.</text>
</comment>
<proteinExistence type="predicted"/>
<dbReference type="InterPro" id="IPR003439">
    <property type="entry name" value="ABC_transporter-like_ATP-bd"/>
</dbReference>